<comment type="caution">
    <text evidence="3">The sequence shown here is derived from an EMBL/GenBank/DDBJ whole genome shotgun (WGS) entry which is preliminary data.</text>
</comment>
<feature type="compositionally biased region" description="Polar residues" evidence="1">
    <location>
        <begin position="1014"/>
        <end position="1024"/>
    </location>
</feature>
<dbReference type="Pfam" id="PF08632">
    <property type="entry name" value="Zds_C"/>
    <property type="match status" value="1"/>
</dbReference>
<feature type="compositionally biased region" description="Pro residues" evidence="1">
    <location>
        <begin position="556"/>
        <end position="566"/>
    </location>
</feature>
<evidence type="ECO:0000313" key="3">
    <source>
        <dbReference type="EMBL" id="KAF9580720.1"/>
    </source>
</evidence>
<feature type="compositionally biased region" description="Low complexity" evidence="1">
    <location>
        <begin position="539"/>
        <end position="555"/>
    </location>
</feature>
<evidence type="ECO:0000313" key="4">
    <source>
        <dbReference type="Proteomes" id="UP000780801"/>
    </source>
</evidence>
<dbReference type="GO" id="GO:0005737">
    <property type="term" value="C:cytoplasm"/>
    <property type="evidence" value="ECO:0007669"/>
    <property type="project" value="TreeGrafter"/>
</dbReference>
<sequence length="1042" mass="113606">MPKAASSATASTTTTTINGIITVATAEATPQQSSPSLQHKSANGPDSSPVDSGFHSACVIAADLKRDTVQEKEIDPMQPTVVSVAPPSMDEPCTDPINTKKKTLSASSFSSTSSQSSSYSASSSSTLDIPVKEPILEANSFSEATAVPTTDLRIGTATEAETKAAPEATAEAEAEVPTQEQQTGSDQGISSTKDKRIEAPDPSSPLFWVPFHLHPEIAPQEYNKWLSRHGVDPVAGPSGLITSRGRAATRRKSVLSNQYDPNESDDAEPEEAENSNNSSNSNRTSTDSINDKRSSASSTEEPSLPQDTTGNPHDFLSGVFTVPLVEMGEPPLKMKPSAQRRGGSSGSFGIGENDSAQDVLIRDLKAARPLAGLSRSVPSLLRRSARTKVRRDSSVDLTGELPSLLLQHYQQVRDAKIPLQPVTLVDPGPRRRALSDPEEGTSDQEQTPEGTTPALPQSPPPASASSTSAPPTTVGQNGSATKPLRRFVSTLRDTSKPTITTYVEPELLEQQRKDMEEDSRMNLQPEQQGRPSSPTQPLPDQTGRQQQQWPQYTPTPSVPFPIPPSAQPSTNSPSTSTAAHTPQQQHHPNQQQSPHPQQQQPQQQKQKEHVPQSQEQKPQRPKQQQAKGASLKSSTPSTMPPAKKPSTWQRLWGKDKGASQKQQQNAQASPTVATTGPGQSEQNDVVPEAATKKSKTLSSLFSRNGKSGLGKSRSNSISNNWTGSGSNSKASKQETNDRSGGPNGKRVQVTVEHRPIGQEPLDPWRMPLQTERTIYRMSHVKLMHPRRPLLEQVLISNMMIWYLGIFNQEMQQIQQKQLQQMQQMQQDYPGEGQGVDGEEINQHYYSQDQQEASANQYDYYYAPEDYSADPRNGQDMNGREPLKNLVSKGLVNNEKLATKTSSGSLPPVAEGGETRHNARTVPDTEYDEESMIGSGFDPNTRWSDEDEDEPDEDVEEDSEDDDDNDDSDDVLIDRERRDSQQGRGNNDLDVVSDGNEGRSLYLKKNTNMDDLSHHLTNASLNSAETAPMPLTQHPAPRSSAKV</sequence>
<dbReference type="InterPro" id="IPR040206">
    <property type="entry name" value="Zds1/2"/>
</dbReference>
<dbReference type="EMBL" id="JAABOA010001888">
    <property type="protein sequence ID" value="KAF9580720.1"/>
    <property type="molecule type" value="Genomic_DNA"/>
</dbReference>
<feature type="compositionally biased region" description="Low complexity" evidence="1">
    <location>
        <begin position="105"/>
        <end position="125"/>
    </location>
</feature>
<evidence type="ECO:0000256" key="1">
    <source>
        <dbReference type="SAM" id="MobiDB-lite"/>
    </source>
</evidence>
<dbReference type="GO" id="GO:0010971">
    <property type="term" value="P:positive regulation of G2/M transition of mitotic cell cycle"/>
    <property type="evidence" value="ECO:0007669"/>
    <property type="project" value="TreeGrafter"/>
</dbReference>
<feature type="compositionally biased region" description="Low complexity" evidence="1">
    <location>
        <begin position="160"/>
        <end position="183"/>
    </location>
</feature>
<feature type="compositionally biased region" description="Low complexity" evidence="1">
    <location>
        <begin position="611"/>
        <end position="627"/>
    </location>
</feature>
<feature type="compositionally biased region" description="Acidic residues" evidence="1">
    <location>
        <begin position="262"/>
        <end position="273"/>
    </location>
</feature>
<dbReference type="Proteomes" id="UP000780801">
    <property type="component" value="Unassembled WGS sequence"/>
</dbReference>
<feature type="compositionally biased region" description="Low complexity" evidence="1">
    <location>
        <begin position="659"/>
        <end position="669"/>
    </location>
</feature>
<feature type="domain" description="Protein Zds1 C-terminal" evidence="2">
    <location>
        <begin position="755"/>
        <end position="807"/>
    </location>
</feature>
<feature type="compositionally biased region" description="Polar residues" evidence="1">
    <location>
        <begin position="521"/>
        <end position="535"/>
    </location>
</feature>
<reference evidence="3" key="1">
    <citation type="journal article" date="2020" name="Fungal Divers.">
        <title>Resolving the Mortierellaceae phylogeny through synthesis of multi-gene phylogenetics and phylogenomics.</title>
        <authorList>
            <person name="Vandepol N."/>
            <person name="Liber J."/>
            <person name="Desiro A."/>
            <person name="Na H."/>
            <person name="Kennedy M."/>
            <person name="Barry K."/>
            <person name="Grigoriev I.V."/>
            <person name="Miller A.N."/>
            <person name="O'Donnell K."/>
            <person name="Stajich J.E."/>
            <person name="Bonito G."/>
        </authorList>
    </citation>
    <scope>NUCLEOTIDE SEQUENCE</scope>
    <source>
        <strain evidence="3">KOD1015</strain>
    </source>
</reference>
<feature type="compositionally biased region" description="Polar residues" evidence="1">
    <location>
        <begin position="28"/>
        <end position="50"/>
    </location>
</feature>
<gene>
    <name evidence="3" type="ORF">BGW38_002513</name>
</gene>
<feature type="compositionally biased region" description="Low complexity" evidence="1">
    <location>
        <begin position="567"/>
        <end position="604"/>
    </location>
</feature>
<feature type="compositionally biased region" description="Low complexity" evidence="1">
    <location>
        <begin position="274"/>
        <end position="288"/>
    </location>
</feature>
<feature type="region of interest" description="Disordered" evidence="1">
    <location>
        <begin position="160"/>
        <end position="205"/>
    </location>
</feature>
<feature type="compositionally biased region" description="Basic and acidic residues" evidence="1">
    <location>
        <begin position="509"/>
        <end position="520"/>
    </location>
</feature>
<feature type="region of interest" description="Disordered" evidence="1">
    <location>
        <begin position="81"/>
        <end position="126"/>
    </location>
</feature>
<feature type="region of interest" description="Disordered" evidence="1">
    <location>
        <begin position="234"/>
        <end position="316"/>
    </location>
</feature>
<dbReference type="OrthoDB" id="1109245at2759"/>
<name>A0A9P6KDG6_9FUNG</name>
<feature type="compositionally biased region" description="Low complexity" evidence="1">
    <location>
        <begin position="463"/>
        <end position="473"/>
    </location>
</feature>
<dbReference type="GO" id="GO:0030010">
    <property type="term" value="P:establishment of cell polarity"/>
    <property type="evidence" value="ECO:0007669"/>
    <property type="project" value="TreeGrafter"/>
</dbReference>
<feature type="compositionally biased region" description="Basic and acidic residues" evidence="1">
    <location>
        <begin position="971"/>
        <end position="980"/>
    </location>
</feature>
<dbReference type="PANTHER" id="PTHR28089:SF1">
    <property type="entry name" value="PROTEIN ZDS1-RELATED"/>
    <property type="match status" value="1"/>
</dbReference>
<feature type="compositionally biased region" description="Polar residues" evidence="1">
    <location>
        <begin position="670"/>
        <end position="683"/>
    </location>
</feature>
<feature type="compositionally biased region" description="Acidic residues" evidence="1">
    <location>
        <begin position="944"/>
        <end position="970"/>
    </location>
</feature>
<dbReference type="PANTHER" id="PTHR28089">
    <property type="entry name" value="PROTEIN ZDS1-RELATED"/>
    <property type="match status" value="1"/>
</dbReference>
<keyword evidence="4" id="KW-1185">Reference proteome</keyword>
<dbReference type="AlphaFoldDB" id="A0A9P6KDG6"/>
<feature type="region of interest" description="Disordered" evidence="1">
    <location>
        <begin position="330"/>
        <end position="353"/>
    </location>
</feature>
<dbReference type="SMART" id="SM01327">
    <property type="entry name" value="Zds_C"/>
    <property type="match status" value="1"/>
</dbReference>
<feature type="compositionally biased region" description="Polar residues" evidence="1">
    <location>
        <begin position="295"/>
        <end position="311"/>
    </location>
</feature>
<feature type="compositionally biased region" description="Polar residues" evidence="1">
    <location>
        <begin position="712"/>
        <end position="730"/>
    </location>
</feature>
<feature type="region of interest" description="Disordered" evidence="1">
    <location>
        <begin position="420"/>
        <end position="748"/>
    </location>
</feature>
<feature type="region of interest" description="Disordered" evidence="1">
    <location>
        <begin position="896"/>
        <end position="1042"/>
    </location>
</feature>
<protein>
    <recommendedName>
        <fullName evidence="2">Protein Zds1 C-terminal domain-containing protein</fullName>
    </recommendedName>
</protein>
<accession>A0A9P6KDG6</accession>
<feature type="region of interest" description="Disordered" evidence="1">
    <location>
        <begin position="23"/>
        <end position="54"/>
    </location>
</feature>
<evidence type="ECO:0000259" key="2">
    <source>
        <dbReference type="SMART" id="SM01327"/>
    </source>
</evidence>
<organism evidence="3 4">
    <name type="scientific">Lunasporangiospora selenospora</name>
    <dbReference type="NCBI Taxonomy" id="979761"/>
    <lineage>
        <taxon>Eukaryota</taxon>
        <taxon>Fungi</taxon>
        <taxon>Fungi incertae sedis</taxon>
        <taxon>Mucoromycota</taxon>
        <taxon>Mortierellomycotina</taxon>
        <taxon>Mortierellomycetes</taxon>
        <taxon>Mortierellales</taxon>
        <taxon>Mortierellaceae</taxon>
        <taxon>Lunasporangiospora</taxon>
    </lineage>
</organism>
<dbReference type="InterPro" id="IPR013941">
    <property type="entry name" value="ZDS1_C"/>
</dbReference>
<proteinExistence type="predicted"/>